<evidence type="ECO:0000313" key="1">
    <source>
        <dbReference type="EMBL" id="KAH7263449.1"/>
    </source>
</evidence>
<dbReference type="EMBL" id="JAGPXF010000001">
    <property type="protein sequence ID" value="KAH7263449.1"/>
    <property type="molecule type" value="Genomic_DNA"/>
</dbReference>
<evidence type="ECO:0000313" key="2">
    <source>
        <dbReference type="Proteomes" id="UP000813427"/>
    </source>
</evidence>
<keyword evidence="2" id="KW-1185">Reference proteome</keyword>
<name>A0A8K0S6N4_9HYPO</name>
<organism evidence="1 2">
    <name type="scientific">Fusarium tricinctum</name>
    <dbReference type="NCBI Taxonomy" id="61284"/>
    <lineage>
        <taxon>Eukaryota</taxon>
        <taxon>Fungi</taxon>
        <taxon>Dikarya</taxon>
        <taxon>Ascomycota</taxon>
        <taxon>Pezizomycotina</taxon>
        <taxon>Sordariomycetes</taxon>
        <taxon>Hypocreomycetidae</taxon>
        <taxon>Hypocreales</taxon>
        <taxon>Nectriaceae</taxon>
        <taxon>Fusarium</taxon>
        <taxon>Fusarium tricinctum species complex</taxon>
    </lineage>
</organism>
<reference evidence="1" key="1">
    <citation type="journal article" date="2021" name="Nat. Commun.">
        <title>Genetic determinants of endophytism in the Arabidopsis root mycobiome.</title>
        <authorList>
            <person name="Mesny F."/>
            <person name="Miyauchi S."/>
            <person name="Thiergart T."/>
            <person name="Pickel B."/>
            <person name="Atanasova L."/>
            <person name="Karlsson M."/>
            <person name="Huettel B."/>
            <person name="Barry K.W."/>
            <person name="Haridas S."/>
            <person name="Chen C."/>
            <person name="Bauer D."/>
            <person name="Andreopoulos W."/>
            <person name="Pangilinan J."/>
            <person name="LaButti K."/>
            <person name="Riley R."/>
            <person name="Lipzen A."/>
            <person name="Clum A."/>
            <person name="Drula E."/>
            <person name="Henrissat B."/>
            <person name="Kohler A."/>
            <person name="Grigoriev I.V."/>
            <person name="Martin F.M."/>
            <person name="Hacquard S."/>
        </authorList>
    </citation>
    <scope>NUCLEOTIDE SEQUENCE</scope>
    <source>
        <strain evidence="1">MPI-SDFR-AT-0068</strain>
    </source>
</reference>
<protein>
    <submittedName>
        <fullName evidence="1">Uncharacterized protein</fullName>
    </submittedName>
</protein>
<dbReference type="AlphaFoldDB" id="A0A8K0S6N4"/>
<gene>
    <name evidence="1" type="ORF">BKA59DRAFT_449656</name>
</gene>
<comment type="caution">
    <text evidence="1">The sequence shown here is derived from an EMBL/GenBank/DDBJ whole genome shotgun (WGS) entry which is preliminary data.</text>
</comment>
<accession>A0A8K0S6N4</accession>
<sequence length="165" mass="17734">MSRHEIKVRVSRTGLGLWDVACLEENSPDDPGLTAILITRIATEYPVGAAMIRDQTKHVTGKERLGVTAYAVLLLAWGPSATAFASLHVPASFELAYLMEQIGQLSVMEDYRRRRRSAGTDIGEGTGCGATRWLVSSLTADEGTCCTDIPVGLLVSVVAAVEKVE</sequence>
<proteinExistence type="predicted"/>
<dbReference type="Proteomes" id="UP000813427">
    <property type="component" value="Unassembled WGS sequence"/>
</dbReference>